<name>A0A2T7FTA0_9RHOB</name>
<keyword evidence="3 5" id="KW-1133">Transmembrane helix</keyword>
<comment type="similarity">
    <text evidence="5">Belongs to the binding-protein-dependent transport system permease family.</text>
</comment>
<gene>
    <name evidence="7" type="ORF">DC363_15195</name>
</gene>
<keyword evidence="4 5" id="KW-0472">Membrane</keyword>
<dbReference type="PROSITE" id="PS50928">
    <property type="entry name" value="ABC_TM1"/>
    <property type="match status" value="1"/>
</dbReference>
<evidence type="ECO:0000313" key="8">
    <source>
        <dbReference type="Proteomes" id="UP000244817"/>
    </source>
</evidence>
<dbReference type="AlphaFoldDB" id="A0A2T7FTA0"/>
<protein>
    <submittedName>
        <fullName evidence="7">Sugar ABC transporter permease</fullName>
    </submittedName>
</protein>
<dbReference type="PANTHER" id="PTHR43879">
    <property type="entry name" value="ABC TRANSPORTER PERMEASE PROTEIN"/>
    <property type="match status" value="1"/>
</dbReference>
<dbReference type="SUPFAM" id="SSF161098">
    <property type="entry name" value="MetI-like"/>
    <property type="match status" value="1"/>
</dbReference>
<evidence type="ECO:0000256" key="2">
    <source>
        <dbReference type="ARBA" id="ARBA00022692"/>
    </source>
</evidence>
<feature type="transmembrane region" description="Helical" evidence="5">
    <location>
        <begin position="127"/>
        <end position="148"/>
    </location>
</feature>
<reference evidence="7 8" key="1">
    <citation type="submission" date="2018-04" db="EMBL/GenBank/DDBJ databases">
        <title>Pelagivirga bohaiensis gen. nov., sp. nov., a bacterium isolated from the Bohai Sea.</title>
        <authorList>
            <person name="Ji X."/>
        </authorList>
    </citation>
    <scope>NUCLEOTIDE SEQUENCE [LARGE SCALE GENOMIC DNA]</scope>
    <source>
        <strain evidence="7 8">BH-SD16</strain>
    </source>
</reference>
<evidence type="ECO:0000313" key="7">
    <source>
        <dbReference type="EMBL" id="PVA05362.1"/>
    </source>
</evidence>
<feature type="transmembrane region" description="Helical" evidence="5">
    <location>
        <begin position="21"/>
        <end position="45"/>
    </location>
</feature>
<dbReference type="OrthoDB" id="9815445at2"/>
<feature type="domain" description="ABC transmembrane type-1" evidence="6">
    <location>
        <begin position="92"/>
        <end position="284"/>
    </location>
</feature>
<comment type="caution">
    <text evidence="7">The sequence shown here is derived from an EMBL/GenBank/DDBJ whole genome shotgun (WGS) entry which is preliminary data.</text>
</comment>
<proteinExistence type="inferred from homology"/>
<dbReference type="CDD" id="cd06261">
    <property type="entry name" value="TM_PBP2"/>
    <property type="match status" value="1"/>
</dbReference>
<dbReference type="Pfam" id="PF00528">
    <property type="entry name" value="BPD_transp_1"/>
    <property type="match status" value="1"/>
</dbReference>
<dbReference type="InterPro" id="IPR035906">
    <property type="entry name" value="MetI-like_sf"/>
</dbReference>
<comment type="subcellular location">
    <subcellularLocation>
        <location evidence="1 5">Cell membrane</location>
        <topology evidence="1 5">Multi-pass membrane protein</topology>
    </subcellularLocation>
</comment>
<dbReference type="EMBL" id="QCYG01000011">
    <property type="protein sequence ID" value="PVA05362.1"/>
    <property type="molecule type" value="Genomic_DNA"/>
</dbReference>
<dbReference type="Proteomes" id="UP000244817">
    <property type="component" value="Unassembled WGS sequence"/>
</dbReference>
<keyword evidence="2 5" id="KW-0812">Transmembrane</keyword>
<feature type="transmembrane region" description="Helical" evidence="5">
    <location>
        <begin position="204"/>
        <end position="229"/>
    </location>
</feature>
<evidence type="ECO:0000256" key="1">
    <source>
        <dbReference type="ARBA" id="ARBA00004651"/>
    </source>
</evidence>
<feature type="transmembrane region" description="Helical" evidence="5">
    <location>
        <begin position="160"/>
        <end position="183"/>
    </location>
</feature>
<dbReference type="PANTHER" id="PTHR43879:SF1">
    <property type="entry name" value="GLUCOSE IMPORT SYSTEM PERMEASE PROTEIN GLCU"/>
    <property type="match status" value="1"/>
</dbReference>
<dbReference type="GO" id="GO:0055085">
    <property type="term" value="P:transmembrane transport"/>
    <property type="evidence" value="ECO:0007669"/>
    <property type="project" value="InterPro"/>
</dbReference>
<keyword evidence="8" id="KW-1185">Reference proteome</keyword>
<evidence type="ECO:0000256" key="5">
    <source>
        <dbReference type="RuleBase" id="RU363032"/>
    </source>
</evidence>
<evidence type="ECO:0000259" key="6">
    <source>
        <dbReference type="PROSITE" id="PS50928"/>
    </source>
</evidence>
<feature type="transmembrane region" description="Helical" evidence="5">
    <location>
        <begin position="92"/>
        <end position="115"/>
    </location>
</feature>
<dbReference type="Gene3D" id="1.10.3720.10">
    <property type="entry name" value="MetI-like"/>
    <property type="match status" value="1"/>
</dbReference>
<sequence length="299" mass="32156">MTAARSARYRSPRHRQSIVRAQHFGLYLFLFTAALFFSIPLLIMISTSLKTAAEVRAGSVFALPVEPGFAAWTRAWGEACIGRTCEGISAGLWNSVIILIPSTVLSVGLAALNGYALSLWNVPRAGAILAALLLGAFIPYQVMIYPLVRMASTVGIYGSLPGIVAVHVIFGIPVLTLIFCNFYKGLPPELIKAARVDGAGFFRIFRRIVLPMSGNIIIVALILSVTGVWNDYLLSLIFAGRDNLPMTVQLASLVGTRIGVPEYNVNMAATLITALPPLLLYLLSGKYFVRGVTAGAIKG</sequence>
<evidence type="ECO:0000256" key="4">
    <source>
        <dbReference type="ARBA" id="ARBA00023136"/>
    </source>
</evidence>
<feature type="transmembrane region" description="Helical" evidence="5">
    <location>
        <begin position="263"/>
        <end position="283"/>
    </location>
</feature>
<evidence type="ECO:0000256" key="3">
    <source>
        <dbReference type="ARBA" id="ARBA00022989"/>
    </source>
</evidence>
<organism evidence="7 8">
    <name type="scientific">Thalassorhabdomicrobium marinisediminis</name>
    <dbReference type="NCBI Taxonomy" id="2170577"/>
    <lineage>
        <taxon>Bacteria</taxon>
        <taxon>Pseudomonadati</taxon>
        <taxon>Pseudomonadota</taxon>
        <taxon>Alphaproteobacteria</taxon>
        <taxon>Rhodobacterales</taxon>
        <taxon>Paracoccaceae</taxon>
        <taxon>Thalassorhabdomicrobium</taxon>
    </lineage>
</organism>
<accession>A0A2T7FTA0</accession>
<dbReference type="RefSeq" id="WP_108642010.1">
    <property type="nucleotide sequence ID" value="NZ_QCYG01000011.1"/>
</dbReference>
<dbReference type="InterPro" id="IPR000515">
    <property type="entry name" value="MetI-like"/>
</dbReference>
<keyword evidence="5" id="KW-0813">Transport</keyword>
<dbReference type="GO" id="GO:0005886">
    <property type="term" value="C:plasma membrane"/>
    <property type="evidence" value="ECO:0007669"/>
    <property type="project" value="UniProtKB-SubCell"/>
</dbReference>